<dbReference type="VEuPathDB" id="VectorBase:MDOA002394"/>
<dbReference type="EnsemblMetazoa" id="MDOA002394-RA">
    <property type="protein sequence ID" value="MDOA002394-PA"/>
    <property type="gene ID" value="MDOA002394"/>
</dbReference>
<dbReference type="PANTHER" id="PTHR21143:SF128">
    <property type="entry name" value="GUSTATORY RECEPTOR FOR BITTER TASTE 66A"/>
    <property type="match status" value="1"/>
</dbReference>
<feature type="transmembrane region" description="Helical" evidence="8">
    <location>
        <begin position="6"/>
        <end position="27"/>
    </location>
</feature>
<gene>
    <name evidence="10" type="primary">101894666</name>
    <name evidence="12" type="synonym">LOC101894666</name>
</gene>
<evidence type="ECO:0000256" key="6">
    <source>
        <dbReference type="ARBA" id="ARBA00023170"/>
    </source>
</evidence>
<feature type="compositionally biased region" description="Polar residues" evidence="9">
    <location>
        <begin position="494"/>
        <end position="509"/>
    </location>
</feature>
<evidence type="ECO:0000256" key="4">
    <source>
        <dbReference type="ARBA" id="ARBA00022989"/>
    </source>
</evidence>
<dbReference type="GO" id="GO:0008049">
    <property type="term" value="P:male courtship behavior"/>
    <property type="evidence" value="ECO:0007669"/>
    <property type="project" value="TreeGrafter"/>
</dbReference>
<keyword evidence="11" id="KW-1185">Reference proteome</keyword>
<proteinExistence type="inferred from homology"/>
<dbReference type="eggNOG" id="ENOG502S2QD">
    <property type="taxonomic scope" value="Eukaryota"/>
</dbReference>
<dbReference type="GO" id="GO:0007635">
    <property type="term" value="P:chemosensory behavior"/>
    <property type="evidence" value="ECO:0007669"/>
    <property type="project" value="TreeGrafter"/>
</dbReference>
<dbReference type="PANTHER" id="PTHR21143">
    <property type="entry name" value="INVERTEBRATE GUSTATORY RECEPTOR"/>
    <property type="match status" value="1"/>
</dbReference>
<evidence type="ECO:0000256" key="7">
    <source>
        <dbReference type="ARBA" id="ARBA00023224"/>
    </source>
</evidence>
<feature type="transmembrane region" description="Helical" evidence="8">
    <location>
        <begin position="344"/>
        <end position="366"/>
    </location>
</feature>
<keyword evidence="7 8" id="KW-0807">Transducer</keyword>
<dbReference type="AlphaFoldDB" id="A0A1I8M8S2"/>
<keyword evidence="2 8" id="KW-1003">Cell membrane</keyword>
<dbReference type="GO" id="GO:0030424">
    <property type="term" value="C:axon"/>
    <property type="evidence" value="ECO:0007669"/>
    <property type="project" value="TreeGrafter"/>
</dbReference>
<evidence type="ECO:0000256" key="3">
    <source>
        <dbReference type="ARBA" id="ARBA00022692"/>
    </source>
</evidence>
<feature type="transmembrane region" description="Helical" evidence="8">
    <location>
        <begin position="144"/>
        <end position="164"/>
    </location>
</feature>
<organism evidence="10">
    <name type="scientific">Musca domestica</name>
    <name type="common">House fly</name>
    <dbReference type="NCBI Taxonomy" id="7370"/>
    <lineage>
        <taxon>Eukaryota</taxon>
        <taxon>Metazoa</taxon>
        <taxon>Ecdysozoa</taxon>
        <taxon>Arthropoda</taxon>
        <taxon>Hexapoda</taxon>
        <taxon>Insecta</taxon>
        <taxon>Pterygota</taxon>
        <taxon>Neoptera</taxon>
        <taxon>Endopterygota</taxon>
        <taxon>Diptera</taxon>
        <taxon>Brachycera</taxon>
        <taxon>Muscomorpha</taxon>
        <taxon>Muscoidea</taxon>
        <taxon>Muscidae</taxon>
        <taxon>Musca</taxon>
    </lineage>
</organism>
<dbReference type="GO" id="GO:0050909">
    <property type="term" value="P:sensory perception of taste"/>
    <property type="evidence" value="ECO:0007669"/>
    <property type="project" value="InterPro"/>
</dbReference>
<dbReference type="OrthoDB" id="6478931at2759"/>
<evidence type="ECO:0000313" key="10">
    <source>
        <dbReference type="EnsemblMetazoa" id="MDOA002394-PA"/>
    </source>
</evidence>
<evidence type="ECO:0000256" key="2">
    <source>
        <dbReference type="ARBA" id="ARBA00022475"/>
    </source>
</evidence>
<protein>
    <recommendedName>
        <fullName evidence="8">Gustatory receptor</fullName>
    </recommendedName>
</protein>
<comment type="subcellular location">
    <subcellularLocation>
        <location evidence="1 8">Cell membrane</location>
        <topology evidence="1 8">Multi-pass membrane protein</topology>
    </subcellularLocation>
</comment>
<dbReference type="KEGG" id="mde:101894666"/>
<accession>A0A1I8M8S2</accession>
<keyword evidence="6 8" id="KW-0675">Receptor</keyword>
<dbReference type="Pfam" id="PF08395">
    <property type="entry name" value="7tm_7"/>
    <property type="match status" value="2"/>
</dbReference>
<comment type="similarity">
    <text evidence="8">Belongs to the insect chemoreceptor superfamily. Gustatory receptor (GR) family.</text>
</comment>
<evidence type="ECO:0000256" key="5">
    <source>
        <dbReference type="ARBA" id="ARBA00023136"/>
    </source>
</evidence>
<dbReference type="GO" id="GO:0043025">
    <property type="term" value="C:neuronal cell body"/>
    <property type="evidence" value="ECO:0007669"/>
    <property type="project" value="TreeGrafter"/>
</dbReference>
<evidence type="ECO:0000256" key="1">
    <source>
        <dbReference type="ARBA" id="ARBA00004651"/>
    </source>
</evidence>
<keyword evidence="5 8" id="KW-0472">Membrane</keyword>
<dbReference type="InterPro" id="IPR013604">
    <property type="entry name" value="7TM_chemorcpt"/>
</dbReference>
<feature type="region of interest" description="Disordered" evidence="9">
    <location>
        <begin position="492"/>
        <end position="511"/>
    </location>
</feature>
<comment type="caution">
    <text evidence="8">Lacks conserved residue(s) required for the propagation of feature annotation.</text>
</comment>
<dbReference type="VEuPathDB" id="VectorBase:MDOMA2_000441"/>
<name>A0A1I8M8S2_MUSDO</name>
<evidence type="ECO:0000256" key="8">
    <source>
        <dbReference type="RuleBase" id="RU363108"/>
    </source>
</evidence>
<sequence length="541" mass="61242">MSQQQTVQTILLHFSELFLLCKVMGIYPQNWKVFQRYHDLKKSNVGVLFVIFVMLAIVVLYNLLIFSFSEEDSTLKASQSTLTFVIGIFLTYIGLIMMITDQLSAIRNQKHLGEIYDRIRKVDERLYRIGCVVNNSVLELRIRIMIALTFVCEITIMIAAYIVLLDHTKWNSLLWIFSCLPTLYNSLDKIWFSTTLYALQQRFAVINRALEDMVQVHERYKAMMAHRKRSGSNNMVKNKNVINDILFDLGHEESLKLNYLQNELRGSGLAGKLGKNRVKPVITVANSMNNFNQFQSIKKQPTKSAINIHYESELSNVSRVEDKLNDFCQLHDEICEIGKKLNELWSYSILVLMAYGFLIFTAQLYFLYCATQDQPIPSLFLSAKNALITATFLLYTAGKCVYIIYLSWRTSLESKHTGICLHKCGVVADDNNLYEIINHLSLKLLNHSVDFTACGFFSLDMETLYGVAGGITSYLIILIQFNLAAQQAKDAASSHGTNDPSQISNGADNSSEDVNDYSTALTTLMTSTASTIITASSSALN</sequence>
<evidence type="ECO:0000313" key="12">
    <source>
        <dbReference type="RefSeq" id="XP_005187565.1"/>
    </source>
</evidence>
<keyword evidence="4 8" id="KW-1133">Transmembrane helix</keyword>
<feature type="transmembrane region" description="Helical" evidence="8">
    <location>
        <begin position="386"/>
        <end position="408"/>
    </location>
</feature>
<dbReference type="GO" id="GO:0030425">
    <property type="term" value="C:dendrite"/>
    <property type="evidence" value="ECO:0007669"/>
    <property type="project" value="TreeGrafter"/>
</dbReference>
<dbReference type="GO" id="GO:0007165">
    <property type="term" value="P:signal transduction"/>
    <property type="evidence" value="ECO:0007669"/>
    <property type="project" value="UniProtKB-KW"/>
</dbReference>
<dbReference type="STRING" id="7370.A0A1I8M8S2"/>
<dbReference type="RefSeq" id="XP_005187565.1">
    <property type="nucleotide sequence ID" value="XM_005187508.2"/>
</dbReference>
<comment type="function">
    <text evidence="8">Gustatory receptor which mediates acceptance or avoidance behavior, depending on its substrates.</text>
</comment>
<keyword evidence="3 8" id="KW-0812">Transmembrane</keyword>
<dbReference type="Proteomes" id="UP001652621">
    <property type="component" value="Unplaced"/>
</dbReference>
<dbReference type="GO" id="GO:0005886">
    <property type="term" value="C:plasma membrane"/>
    <property type="evidence" value="ECO:0007669"/>
    <property type="project" value="UniProtKB-SubCell"/>
</dbReference>
<evidence type="ECO:0000256" key="9">
    <source>
        <dbReference type="SAM" id="MobiDB-lite"/>
    </source>
</evidence>
<reference evidence="10" key="1">
    <citation type="submission" date="2020-05" db="UniProtKB">
        <authorList>
            <consortium name="EnsemblMetazoa"/>
        </authorList>
    </citation>
    <scope>IDENTIFICATION</scope>
    <source>
        <strain evidence="10">Aabys</strain>
    </source>
</reference>
<feature type="transmembrane region" description="Helical" evidence="8">
    <location>
        <begin position="47"/>
        <end position="69"/>
    </location>
</feature>
<reference evidence="12" key="2">
    <citation type="submission" date="2025-04" db="UniProtKB">
        <authorList>
            <consortium name="RefSeq"/>
        </authorList>
    </citation>
    <scope>IDENTIFICATION</scope>
    <source>
        <strain evidence="12">Aabys</strain>
    </source>
</reference>
<feature type="transmembrane region" description="Helical" evidence="8">
    <location>
        <begin position="81"/>
        <end position="100"/>
    </location>
</feature>
<evidence type="ECO:0000313" key="11">
    <source>
        <dbReference type="Proteomes" id="UP001652621"/>
    </source>
</evidence>